<feature type="domain" description="4Fe-4S ferredoxin-type" evidence="10">
    <location>
        <begin position="887"/>
        <end position="916"/>
    </location>
</feature>
<evidence type="ECO:0000256" key="4">
    <source>
        <dbReference type="ARBA" id="ARBA00022630"/>
    </source>
</evidence>
<comment type="similarity">
    <text evidence="2">Belongs to the HdrA family.</text>
</comment>
<dbReference type="InterPro" id="IPR003953">
    <property type="entry name" value="FAD-dep_OxRdtase_2_FAD-bd"/>
</dbReference>
<comment type="cofactor">
    <cofactor evidence="1">
        <name>FAD</name>
        <dbReference type="ChEBI" id="CHEBI:57692"/>
    </cofactor>
</comment>
<dbReference type="SUPFAM" id="SSF51905">
    <property type="entry name" value="FAD/NAD(P)-binding domain"/>
    <property type="match status" value="2"/>
</dbReference>
<evidence type="ECO:0000256" key="8">
    <source>
        <dbReference type="ARBA" id="ARBA00023004"/>
    </source>
</evidence>
<proteinExistence type="inferred from homology"/>
<dbReference type="Pfam" id="PF12838">
    <property type="entry name" value="Fer4_7"/>
    <property type="match status" value="1"/>
</dbReference>
<evidence type="ECO:0000256" key="1">
    <source>
        <dbReference type="ARBA" id="ARBA00001974"/>
    </source>
</evidence>
<evidence type="ECO:0000256" key="2">
    <source>
        <dbReference type="ARBA" id="ARBA00006561"/>
    </source>
</evidence>
<dbReference type="InterPro" id="IPR023753">
    <property type="entry name" value="FAD/NAD-binding_dom"/>
</dbReference>
<dbReference type="Gene3D" id="3.30.70.20">
    <property type="match status" value="1"/>
</dbReference>
<dbReference type="GO" id="GO:0046872">
    <property type="term" value="F:metal ion binding"/>
    <property type="evidence" value="ECO:0007669"/>
    <property type="project" value="UniProtKB-KW"/>
</dbReference>
<dbReference type="PROSITE" id="PS00198">
    <property type="entry name" value="4FE4S_FER_1"/>
    <property type="match status" value="2"/>
</dbReference>
<protein>
    <submittedName>
        <fullName evidence="11">Heterodisulfide reductase</fullName>
    </submittedName>
</protein>
<evidence type="ECO:0000256" key="5">
    <source>
        <dbReference type="ARBA" id="ARBA00022723"/>
    </source>
</evidence>
<evidence type="ECO:0000256" key="3">
    <source>
        <dbReference type="ARBA" id="ARBA00022485"/>
    </source>
</evidence>
<feature type="domain" description="4Fe-4S ferredoxin-type" evidence="10">
    <location>
        <begin position="23"/>
        <end position="54"/>
    </location>
</feature>
<keyword evidence="8" id="KW-0408">Iron</keyword>
<gene>
    <name evidence="11" type="ORF">EPICR_70015</name>
</gene>
<organism evidence="11">
    <name type="scientific">uncultured Desulfobacteraceae bacterium</name>
    <dbReference type="NCBI Taxonomy" id="218296"/>
    <lineage>
        <taxon>Bacteria</taxon>
        <taxon>Pseudomonadati</taxon>
        <taxon>Thermodesulfobacteriota</taxon>
        <taxon>Desulfobacteria</taxon>
        <taxon>Desulfobacterales</taxon>
        <taxon>Desulfobacteraceae</taxon>
        <taxon>environmental samples</taxon>
    </lineage>
</organism>
<reference evidence="11" key="1">
    <citation type="submission" date="2019-01" db="EMBL/GenBank/DDBJ databases">
        <authorList>
            <consortium name="Genoscope - CEA"/>
            <person name="William W."/>
        </authorList>
    </citation>
    <scope>NUCLEOTIDE SEQUENCE</scope>
    <source>
        <strain evidence="11">CR-1</strain>
    </source>
</reference>
<name>A0A484HJ67_9BACT</name>
<sequence>MLTLSTIEGIEGEEGNFTVSVKKSPRYVDLDKCIACGACAEKCPAKTSDEFNEGLAKRKAIYLPYPQAVPLKYAIDADRCIYFKKGKCKACEKFCPTDAIRFDETEEILKINVGSVIVAGGFKPFDPSGLDNYQHHAFPNVVTSLEFERILAAGGPTGGHVLRPSDGQEAKRIAWLQCVGSRDMNRCDNEYCSSVCCMYAIKESVIAKEHIGDSFEPTIFYIDMRTHGKDFEKYYERAKDQGTRFIRSRVHTVQEADDSGTLKLAYVSESGEIENETFDMLVLSVGMEPADSVADLAGRLGIELDRFNFVKTEDIAPVSTSRPGIYAAGVIRGCKDIPQSVVEAGAAACAAGMKLAPARGEMTSAKRFPDETDVAGEEPRLGVFVCNCGVNIGGVVDVPGVVEYAKSLPGVEYVEESLFTCSQDTQEKMAEAIRENRLNRVVVAACTPRTHEPLFQETIRNAGLNPYLFEMANIRNQCAWVHSDEKEKATQKARDLVRMGVARAGVLEPIPDLSVEVKKSALVAGGGVAGMTAALSLAEQGFKTTIVEKEAVLGGAARDVKKTWKSADVQAFLKDMIERVEKHPDIDTLLSAAITGASGFVGNYVTDVSVDGTPASIEHGVAIMATGGHSSSPDEYLLGKDPRVSVWHDLENDPGRLKGADSVVFIQCVGSREEGHPYCSGICCTASVSMAIDIKDENPDAQVYILYRDIRTFGERELIYKEAREKGVLFIRYTPEKKPEVREENGDLMVRVHDPVIGRDLDIKADLINLATAIEPHDNQELASFYKLPVNEENFFMEAHAKLKPVEFASDGLFMCGLAHYPKSIDDSVAQAMAAASRAAAVLARDSIDISPLVSKADAEKCVGCGLCEEICAFGAIVLEETDGAGSRAKNIPASCKGCGLCAASCPKQAIDMLHFRDAQIEASILAV</sequence>
<dbReference type="PROSITE" id="PS51379">
    <property type="entry name" value="4FE4S_FER_2"/>
    <property type="match status" value="4"/>
</dbReference>
<dbReference type="Pfam" id="PF00890">
    <property type="entry name" value="FAD_binding_2"/>
    <property type="match status" value="1"/>
</dbReference>
<dbReference type="Gene3D" id="3.30.70.3270">
    <property type="match status" value="1"/>
</dbReference>
<keyword evidence="9" id="KW-0411">Iron-sulfur</keyword>
<dbReference type="Pfam" id="PF00037">
    <property type="entry name" value="Fer4"/>
    <property type="match status" value="1"/>
</dbReference>
<evidence type="ECO:0000256" key="6">
    <source>
        <dbReference type="ARBA" id="ARBA00022827"/>
    </source>
</evidence>
<dbReference type="PANTHER" id="PTHR43498:SF1">
    <property type="entry name" value="COB--COM HETERODISULFIDE REDUCTASE IRON-SULFUR SUBUNIT A"/>
    <property type="match status" value="1"/>
</dbReference>
<evidence type="ECO:0000259" key="10">
    <source>
        <dbReference type="PROSITE" id="PS51379"/>
    </source>
</evidence>
<keyword evidence="4" id="KW-0285">Flavoprotein</keyword>
<dbReference type="InterPro" id="IPR017896">
    <property type="entry name" value="4Fe4S_Fe-S-bd"/>
</dbReference>
<dbReference type="GO" id="GO:0016491">
    <property type="term" value="F:oxidoreductase activity"/>
    <property type="evidence" value="ECO:0007669"/>
    <property type="project" value="UniProtKB-KW"/>
</dbReference>
<keyword evidence="6" id="KW-0274">FAD</keyword>
<feature type="domain" description="4Fe-4S ferredoxin-type" evidence="10">
    <location>
        <begin position="71"/>
        <end position="105"/>
    </location>
</feature>
<dbReference type="PANTHER" id="PTHR43498">
    <property type="entry name" value="FERREDOXIN:COB-COM HETERODISULFIDE REDUCTASE SUBUNIT A"/>
    <property type="match status" value="1"/>
</dbReference>
<keyword evidence="3" id="KW-0004">4Fe-4S</keyword>
<dbReference type="EMBL" id="CAACVI010000050">
    <property type="protein sequence ID" value="VEN75174.1"/>
    <property type="molecule type" value="Genomic_DNA"/>
</dbReference>
<dbReference type="SUPFAM" id="SSF54862">
    <property type="entry name" value="4Fe-4S ferredoxins"/>
    <property type="match status" value="1"/>
</dbReference>
<evidence type="ECO:0000256" key="7">
    <source>
        <dbReference type="ARBA" id="ARBA00023002"/>
    </source>
</evidence>
<feature type="domain" description="4Fe-4S ferredoxin-type" evidence="10">
    <location>
        <begin position="853"/>
        <end position="882"/>
    </location>
</feature>
<keyword evidence="5" id="KW-0479">Metal-binding</keyword>
<dbReference type="InterPro" id="IPR017900">
    <property type="entry name" value="4Fe4S_Fe_S_CS"/>
</dbReference>
<dbReference type="Pfam" id="PF07992">
    <property type="entry name" value="Pyr_redox_2"/>
    <property type="match status" value="1"/>
</dbReference>
<evidence type="ECO:0000256" key="9">
    <source>
        <dbReference type="ARBA" id="ARBA00023014"/>
    </source>
</evidence>
<keyword evidence="7" id="KW-0560">Oxidoreductase</keyword>
<dbReference type="InterPro" id="IPR036188">
    <property type="entry name" value="FAD/NAD-bd_sf"/>
</dbReference>
<dbReference type="GO" id="GO:0051539">
    <property type="term" value="F:4 iron, 4 sulfur cluster binding"/>
    <property type="evidence" value="ECO:0007669"/>
    <property type="project" value="UniProtKB-KW"/>
</dbReference>
<dbReference type="AlphaFoldDB" id="A0A484HJ67"/>
<dbReference type="InterPro" id="IPR039650">
    <property type="entry name" value="HdrA-like"/>
</dbReference>
<dbReference type="Gene3D" id="3.50.50.60">
    <property type="entry name" value="FAD/NAD(P)-binding domain"/>
    <property type="match status" value="2"/>
</dbReference>
<accession>A0A484HJ67</accession>
<evidence type="ECO:0000313" key="11">
    <source>
        <dbReference type="EMBL" id="VEN75174.1"/>
    </source>
</evidence>